<keyword evidence="4" id="KW-0256">Endoplasmic reticulum</keyword>
<evidence type="ECO:0000256" key="5">
    <source>
        <dbReference type="ARBA" id="ARBA00022989"/>
    </source>
</evidence>
<reference evidence="12" key="1">
    <citation type="journal article" date="2021" name="Nat. Commun.">
        <title>Genetic determinants of endophytism in the Arabidopsis root mycobiome.</title>
        <authorList>
            <person name="Mesny F."/>
            <person name="Miyauchi S."/>
            <person name="Thiergart T."/>
            <person name="Pickel B."/>
            <person name="Atanasova L."/>
            <person name="Karlsson M."/>
            <person name="Huettel B."/>
            <person name="Barry K.W."/>
            <person name="Haridas S."/>
            <person name="Chen C."/>
            <person name="Bauer D."/>
            <person name="Andreopoulos W."/>
            <person name="Pangilinan J."/>
            <person name="LaButti K."/>
            <person name="Riley R."/>
            <person name="Lipzen A."/>
            <person name="Clum A."/>
            <person name="Drula E."/>
            <person name="Henrissat B."/>
            <person name="Kohler A."/>
            <person name="Grigoriev I.V."/>
            <person name="Martin F.M."/>
            <person name="Hacquard S."/>
        </authorList>
    </citation>
    <scope>NUCLEOTIDE SEQUENCE</scope>
    <source>
        <strain evidence="12">MPI-CAGE-AT-0147</strain>
    </source>
</reference>
<evidence type="ECO:0000256" key="7">
    <source>
        <dbReference type="ARBA" id="ARBA00037565"/>
    </source>
</evidence>
<evidence type="ECO:0000256" key="11">
    <source>
        <dbReference type="SAM" id="SignalP"/>
    </source>
</evidence>
<feature type="chain" id="PRO_5040396509" description="Translocon-associated protein subunit alpha" evidence="11">
    <location>
        <begin position="21"/>
        <end position="264"/>
    </location>
</feature>
<feature type="transmembrane region" description="Helical" evidence="10">
    <location>
        <begin position="172"/>
        <end position="190"/>
    </location>
</feature>
<evidence type="ECO:0000313" key="12">
    <source>
        <dbReference type="EMBL" id="KAH7166214.1"/>
    </source>
</evidence>
<evidence type="ECO:0000256" key="1">
    <source>
        <dbReference type="ARBA" id="ARBA00004115"/>
    </source>
</evidence>
<dbReference type="PANTHER" id="PTHR12924:SF0">
    <property type="entry name" value="TRANSLOCON-ASSOCIATED PROTEIN SUBUNIT ALPHA"/>
    <property type="match status" value="1"/>
</dbReference>
<proteinExistence type="inferred from homology"/>
<comment type="subcellular location">
    <subcellularLocation>
        <location evidence="1">Endoplasmic reticulum membrane</location>
        <topology evidence="1">Single-pass type I membrane protein</topology>
    </subcellularLocation>
</comment>
<feature type="signal peptide" evidence="11">
    <location>
        <begin position="1"/>
        <end position="20"/>
    </location>
</feature>
<feature type="region of interest" description="Disordered" evidence="9">
    <location>
        <begin position="207"/>
        <end position="264"/>
    </location>
</feature>
<keyword evidence="5 10" id="KW-1133">Transmembrane helix</keyword>
<comment type="function">
    <text evidence="7">Is probably involved in a pathway contributing to genomic integrity.</text>
</comment>
<organism evidence="12 13">
    <name type="scientific">Dactylonectria macrodidyma</name>
    <dbReference type="NCBI Taxonomy" id="307937"/>
    <lineage>
        <taxon>Eukaryota</taxon>
        <taxon>Fungi</taxon>
        <taxon>Dikarya</taxon>
        <taxon>Ascomycota</taxon>
        <taxon>Pezizomycotina</taxon>
        <taxon>Sordariomycetes</taxon>
        <taxon>Hypocreomycetidae</taxon>
        <taxon>Hypocreales</taxon>
        <taxon>Nectriaceae</taxon>
        <taxon>Dactylonectria</taxon>
    </lineage>
</organism>
<keyword evidence="6 10" id="KW-0472">Membrane</keyword>
<comment type="similarity">
    <text evidence="8">Belongs to the IRC22 family.</text>
</comment>
<name>A0A9P9FN15_9HYPO</name>
<gene>
    <name evidence="12" type="ORF">EDB81DRAFT_781749</name>
</gene>
<dbReference type="Proteomes" id="UP000738349">
    <property type="component" value="Unassembled WGS sequence"/>
</dbReference>
<protein>
    <recommendedName>
        <fullName evidence="14">Translocon-associated protein subunit alpha</fullName>
    </recommendedName>
</protein>
<keyword evidence="3 11" id="KW-0732">Signal</keyword>
<accession>A0A9P9FN15</accession>
<evidence type="ECO:0000256" key="9">
    <source>
        <dbReference type="SAM" id="MobiDB-lite"/>
    </source>
</evidence>
<keyword evidence="2 10" id="KW-0812">Transmembrane</keyword>
<evidence type="ECO:0000256" key="10">
    <source>
        <dbReference type="SAM" id="Phobius"/>
    </source>
</evidence>
<dbReference type="AlphaFoldDB" id="A0A9P9FN15"/>
<sequence length="264" mass="28392">MFFKASLVALLAAQVFGAVAQDDVPGTSPVTPPALLADVSATFPEADIFGVKLVNGRPIKAVVEVTNHDSKPIEVAFVAGVLATTKQLPEDAPAYEKIVRNLTSVPYNLAIEAGEKKDLPYSFALDMNPQDVLVQLVAVITDSKGGVHQVQAYNGTASIVEAPTSFLDPQIIFLYLFLSAAFAGTLYFVYKTWIEALFPQAKRPRTTKKAKKTIEAEPTSGSESTGIATGGGKDYDESWIPEGHINRPTAKRVKSSASKTKKYE</sequence>
<comment type="caution">
    <text evidence="12">The sequence shown here is derived from an EMBL/GenBank/DDBJ whole genome shotgun (WGS) entry which is preliminary data.</text>
</comment>
<dbReference type="OrthoDB" id="1926781at2759"/>
<evidence type="ECO:0000256" key="2">
    <source>
        <dbReference type="ARBA" id="ARBA00022692"/>
    </source>
</evidence>
<evidence type="ECO:0000256" key="8">
    <source>
        <dbReference type="ARBA" id="ARBA00038311"/>
    </source>
</evidence>
<evidence type="ECO:0000256" key="3">
    <source>
        <dbReference type="ARBA" id="ARBA00022729"/>
    </source>
</evidence>
<dbReference type="Pfam" id="PF03896">
    <property type="entry name" value="TRAP_alpha"/>
    <property type="match status" value="1"/>
</dbReference>
<dbReference type="InterPro" id="IPR005595">
    <property type="entry name" value="TRAP_alpha"/>
</dbReference>
<evidence type="ECO:0008006" key="14">
    <source>
        <dbReference type="Google" id="ProtNLM"/>
    </source>
</evidence>
<dbReference type="GO" id="GO:0005789">
    <property type="term" value="C:endoplasmic reticulum membrane"/>
    <property type="evidence" value="ECO:0007669"/>
    <property type="project" value="UniProtKB-SubCell"/>
</dbReference>
<evidence type="ECO:0000256" key="6">
    <source>
        <dbReference type="ARBA" id="ARBA00023136"/>
    </source>
</evidence>
<evidence type="ECO:0000256" key="4">
    <source>
        <dbReference type="ARBA" id="ARBA00022824"/>
    </source>
</evidence>
<evidence type="ECO:0000313" key="13">
    <source>
        <dbReference type="Proteomes" id="UP000738349"/>
    </source>
</evidence>
<dbReference type="EMBL" id="JAGMUV010000003">
    <property type="protein sequence ID" value="KAH7166214.1"/>
    <property type="molecule type" value="Genomic_DNA"/>
</dbReference>
<keyword evidence="13" id="KW-1185">Reference proteome</keyword>
<dbReference type="PANTHER" id="PTHR12924">
    <property type="entry name" value="TRANSLOCON-ASSOCIATED PROTEIN, ALPHA SUBUNIT"/>
    <property type="match status" value="1"/>
</dbReference>